<name>A0AA39CHW3_9EURO</name>
<evidence type="ECO:0000256" key="6">
    <source>
        <dbReference type="ARBA" id="ARBA00023015"/>
    </source>
</evidence>
<evidence type="ECO:0000256" key="8">
    <source>
        <dbReference type="ARBA" id="ARBA00023242"/>
    </source>
</evidence>
<evidence type="ECO:0000256" key="9">
    <source>
        <dbReference type="SAM" id="MobiDB-lite"/>
    </source>
</evidence>
<evidence type="ECO:0000313" key="11">
    <source>
        <dbReference type="Proteomes" id="UP001172673"/>
    </source>
</evidence>
<protein>
    <submittedName>
        <fullName evidence="10">Uncharacterized protein</fullName>
    </submittedName>
</protein>
<feature type="region of interest" description="Disordered" evidence="9">
    <location>
        <begin position="302"/>
        <end position="409"/>
    </location>
</feature>
<evidence type="ECO:0000256" key="5">
    <source>
        <dbReference type="ARBA" id="ARBA00022491"/>
    </source>
</evidence>
<feature type="region of interest" description="Disordered" evidence="9">
    <location>
        <begin position="192"/>
        <end position="226"/>
    </location>
</feature>
<dbReference type="EMBL" id="JAPDRK010000009">
    <property type="protein sequence ID" value="KAJ9608684.1"/>
    <property type="molecule type" value="Genomic_DNA"/>
</dbReference>
<keyword evidence="7" id="KW-0804">Transcription</keyword>
<feature type="compositionally biased region" description="Polar residues" evidence="9">
    <location>
        <begin position="316"/>
        <end position="333"/>
    </location>
</feature>
<evidence type="ECO:0000256" key="4">
    <source>
        <dbReference type="ARBA" id="ARBA00022490"/>
    </source>
</evidence>
<keyword evidence="4" id="KW-0963">Cytoplasm</keyword>
<gene>
    <name evidence="10" type="ORF">H2200_006455</name>
</gene>
<feature type="compositionally biased region" description="Basic and acidic residues" evidence="9">
    <location>
        <begin position="215"/>
        <end position="226"/>
    </location>
</feature>
<keyword evidence="8" id="KW-0539">Nucleus</keyword>
<feature type="region of interest" description="Disordered" evidence="9">
    <location>
        <begin position="256"/>
        <end position="289"/>
    </location>
</feature>
<keyword evidence="11" id="KW-1185">Reference proteome</keyword>
<feature type="compositionally biased region" description="Low complexity" evidence="9">
    <location>
        <begin position="270"/>
        <end position="281"/>
    </location>
</feature>
<comment type="similarity">
    <text evidence="3">Belongs to the WHI5/NRM1 family.</text>
</comment>
<feature type="compositionally biased region" description="Basic and acidic residues" evidence="9">
    <location>
        <begin position="335"/>
        <end position="349"/>
    </location>
</feature>
<evidence type="ECO:0000256" key="1">
    <source>
        <dbReference type="ARBA" id="ARBA00004123"/>
    </source>
</evidence>
<reference evidence="10" key="1">
    <citation type="submission" date="2022-10" db="EMBL/GenBank/DDBJ databases">
        <title>Culturing micro-colonial fungi from biological soil crusts in the Mojave desert and describing Neophaeococcomyces mojavensis, and introducing the new genera and species Taxawa tesnikishii.</title>
        <authorList>
            <person name="Kurbessoian T."/>
            <person name="Stajich J.E."/>
        </authorList>
    </citation>
    <scope>NUCLEOTIDE SEQUENCE</scope>
    <source>
        <strain evidence="10">TK_41</strain>
    </source>
</reference>
<feature type="region of interest" description="Disordered" evidence="9">
    <location>
        <begin position="30"/>
        <end position="122"/>
    </location>
</feature>
<evidence type="ECO:0000256" key="2">
    <source>
        <dbReference type="ARBA" id="ARBA00004496"/>
    </source>
</evidence>
<dbReference type="GO" id="GO:0005737">
    <property type="term" value="C:cytoplasm"/>
    <property type="evidence" value="ECO:0007669"/>
    <property type="project" value="UniProtKB-SubCell"/>
</dbReference>
<dbReference type="Proteomes" id="UP001172673">
    <property type="component" value="Unassembled WGS sequence"/>
</dbReference>
<evidence type="ECO:0000256" key="7">
    <source>
        <dbReference type="ARBA" id="ARBA00023163"/>
    </source>
</evidence>
<comment type="subcellular location">
    <subcellularLocation>
        <location evidence="2">Cytoplasm</location>
    </subcellularLocation>
    <subcellularLocation>
        <location evidence="1">Nucleus</location>
    </subcellularLocation>
</comment>
<evidence type="ECO:0000256" key="3">
    <source>
        <dbReference type="ARBA" id="ARBA00006922"/>
    </source>
</evidence>
<proteinExistence type="inferred from homology"/>
<feature type="compositionally biased region" description="Polar residues" evidence="9">
    <location>
        <begin position="111"/>
        <end position="122"/>
    </location>
</feature>
<comment type="caution">
    <text evidence="10">The sequence shown here is derived from an EMBL/GenBank/DDBJ whole genome shotgun (WGS) entry which is preliminary data.</text>
</comment>
<sequence length="430" mass="46691">MSPAFSPSRLALGPKDLNAVLKKQQTVFKMSTRAPEAATSVASLLSAKRPLSPTMPPTTSPRAGQKRKISEIPNSDQSDSQETTSGPLLSQITDTLSDTQSQSDIEESAGPSMTRSKSTLNTSFTSFKDSQEDAPQVEPEFHILEEPSQRTLDTMHAITFPQSTSQLVPPLRPNLRNETSQLSVSMSSLIDFDNDRSSQDDGMPMIEDNELPPSSEKKQETEEEARREMMHEKAETLRTRLQLAFYKIQTHQITSPFARLQKPRSPSPCLPAASSSPRSSSTVRPDDPVQHVVMSPESRVALARARATSGPRPSVRSLSALPTPQIAPTTFSARWNDEIGTHQRSHPTERSNIPSSPPLSPADDTILDAHTLRPPQGADPHTPLQLSSPIARRPARAGPLTSSVVKGEAANSLLELVRGARSGTSGMHGL</sequence>
<dbReference type="AlphaFoldDB" id="A0AA39CHW3"/>
<dbReference type="InterPro" id="IPR013734">
    <property type="entry name" value="TF_Nrm1/Whi5"/>
</dbReference>
<keyword evidence="5" id="KW-0678">Repressor</keyword>
<dbReference type="Pfam" id="PF08528">
    <property type="entry name" value="Whi5"/>
    <property type="match status" value="1"/>
</dbReference>
<dbReference type="GO" id="GO:0005634">
    <property type="term" value="C:nucleus"/>
    <property type="evidence" value="ECO:0007669"/>
    <property type="project" value="UniProtKB-SubCell"/>
</dbReference>
<evidence type="ECO:0000313" key="10">
    <source>
        <dbReference type="EMBL" id="KAJ9608684.1"/>
    </source>
</evidence>
<keyword evidence="6" id="KW-0805">Transcription regulation</keyword>
<organism evidence="10 11">
    <name type="scientific">Cladophialophora chaetospira</name>
    <dbReference type="NCBI Taxonomy" id="386627"/>
    <lineage>
        <taxon>Eukaryota</taxon>
        <taxon>Fungi</taxon>
        <taxon>Dikarya</taxon>
        <taxon>Ascomycota</taxon>
        <taxon>Pezizomycotina</taxon>
        <taxon>Eurotiomycetes</taxon>
        <taxon>Chaetothyriomycetidae</taxon>
        <taxon>Chaetothyriales</taxon>
        <taxon>Herpotrichiellaceae</taxon>
        <taxon>Cladophialophora</taxon>
    </lineage>
</organism>
<accession>A0AA39CHW3</accession>
<feature type="compositionally biased region" description="Polar residues" evidence="9">
    <location>
        <begin position="72"/>
        <end position="103"/>
    </location>
</feature>